<dbReference type="STRING" id="797302.Halru_0275"/>
<dbReference type="HOGENOM" id="CLU_2968402_0_0_2"/>
<dbReference type="KEGG" id="hru:Halru_0275"/>
<name>L0I9L1_HALRX</name>
<accession>L0I9L1</accession>
<reference evidence="1" key="1">
    <citation type="submission" date="2011-09" db="EMBL/GenBank/DDBJ databases">
        <title>Complete sequence of Halovivax ruber XH-70.</title>
        <authorList>
            <consortium name="US DOE Joint Genome Institute"/>
            <person name="Lucas S."/>
            <person name="Han J."/>
            <person name="Lapidus A."/>
            <person name="Cheng J.-F."/>
            <person name="Goodwin L."/>
            <person name="Pitluck S."/>
            <person name="Peters L."/>
            <person name="Mikhailova N."/>
            <person name="Davenport K."/>
            <person name="Detter J.C."/>
            <person name="Han C."/>
            <person name="Tapia R."/>
            <person name="Land M."/>
            <person name="Hauser L."/>
            <person name="Kyrpides N."/>
            <person name="Ivanova N."/>
            <person name="Pagani I."/>
            <person name="Sproer C."/>
            <person name="Anderson I."/>
            <person name="Woyke T."/>
        </authorList>
    </citation>
    <scope>NUCLEOTIDE SEQUENCE</scope>
    <source>
        <strain evidence="1">XH-70</strain>
    </source>
</reference>
<evidence type="ECO:0000313" key="2">
    <source>
        <dbReference type="Proteomes" id="UP000010846"/>
    </source>
</evidence>
<protein>
    <recommendedName>
        <fullName evidence="3">Small CPxCG-related zinc finger protein</fullName>
    </recommendedName>
</protein>
<dbReference type="Proteomes" id="UP000010846">
    <property type="component" value="Chromosome"/>
</dbReference>
<evidence type="ECO:0008006" key="3">
    <source>
        <dbReference type="Google" id="ProtNLM"/>
    </source>
</evidence>
<dbReference type="AlphaFoldDB" id="L0I9L1"/>
<dbReference type="eggNOG" id="arCOG06423">
    <property type="taxonomic scope" value="Archaea"/>
</dbReference>
<evidence type="ECO:0000313" key="1">
    <source>
        <dbReference type="EMBL" id="AGB14921.1"/>
    </source>
</evidence>
<proteinExistence type="predicted"/>
<organism evidence="1 2">
    <name type="scientific">Halovivax ruber (strain DSM 18193 / JCM 13892 / XH-70)</name>
    <dbReference type="NCBI Taxonomy" id="797302"/>
    <lineage>
        <taxon>Archaea</taxon>
        <taxon>Methanobacteriati</taxon>
        <taxon>Methanobacteriota</taxon>
        <taxon>Stenosarchaea group</taxon>
        <taxon>Halobacteria</taxon>
        <taxon>Halobacteriales</taxon>
        <taxon>Natrialbaceae</taxon>
        <taxon>Halovivax</taxon>
    </lineage>
</organism>
<sequence length="62" mass="6781">MPMGATPTGADDVFDQFLTDRGHETEPVGWDQNRRKKQCPDCGGLHDEAATSCTVCGWTPSR</sequence>
<dbReference type="NCBIfam" id="NF041910">
    <property type="entry name" value="HVO_0416"/>
    <property type="match status" value="1"/>
</dbReference>
<dbReference type="InterPro" id="IPR049695">
    <property type="entry name" value="HVO_0416-like"/>
</dbReference>
<gene>
    <name evidence="1" type="ordered locus">Halru_0275</name>
</gene>
<keyword evidence="2" id="KW-1185">Reference proteome</keyword>
<dbReference type="EMBL" id="CP003050">
    <property type="protein sequence ID" value="AGB14921.1"/>
    <property type="molecule type" value="Genomic_DNA"/>
</dbReference>